<proteinExistence type="predicted"/>
<dbReference type="AlphaFoldDB" id="A0A077LUY4"/>
<protein>
    <submittedName>
        <fullName evidence="1">Uncharacterized protein</fullName>
    </submittedName>
</protein>
<accession>A0A077LUY4</accession>
<dbReference type="Proteomes" id="UP000035721">
    <property type="component" value="Unassembled WGS sequence"/>
</dbReference>
<reference evidence="1 2" key="1">
    <citation type="journal article" date="2013" name="ISME J.">
        <title>A metabolic model for members of the genus Tetrasphaera involved in enhanced biological phosphorus removal.</title>
        <authorList>
            <person name="Kristiansen R."/>
            <person name="Nguyen H.T.T."/>
            <person name="Saunders A.M."/>
            <person name="Nielsen J.L."/>
            <person name="Wimmer R."/>
            <person name="Le V.Q."/>
            <person name="McIlroy S.J."/>
            <person name="Petrovski S."/>
            <person name="Seviour R.J."/>
            <person name="Calteau A."/>
            <person name="Nielsen K.L."/>
            <person name="Nielsen P.H."/>
        </authorList>
    </citation>
    <scope>NUCLEOTIDE SEQUENCE [LARGE SCALE GENOMIC DNA]</scope>
    <source>
        <strain evidence="1 2">T1-X7</strain>
    </source>
</reference>
<sequence length="150" mass="15494">MTMAPVRPSGDDDVVVVTAFFADARAARGAEAGLGDLSADGALDVLDGAVCDWSGPPAAPRWRPVENLVRLSPLPASVWTDLADHLVEGGRRGRVPLPDGAALHPGGYLLVVFLADGSAPAGLCCRWGPTTRWAAVPPVSYLSLLDGGRA</sequence>
<dbReference type="EMBL" id="CAJB01000112">
    <property type="protein sequence ID" value="CCH77461.1"/>
    <property type="molecule type" value="Genomic_DNA"/>
</dbReference>
<comment type="caution">
    <text evidence="1">The sequence shown here is derived from an EMBL/GenBank/DDBJ whole genome shotgun (WGS) entry which is preliminary data.</text>
</comment>
<name>A0A077LUY4_9MICO</name>
<dbReference type="RefSeq" id="WP_048549581.1">
    <property type="nucleotide sequence ID" value="NZ_HF570958.1"/>
</dbReference>
<dbReference type="OrthoDB" id="4941095at2"/>
<gene>
    <name evidence="1" type="ORF">BN12_20004</name>
</gene>
<keyword evidence="2" id="KW-1185">Reference proteome</keyword>
<evidence type="ECO:0000313" key="2">
    <source>
        <dbReference type="Proteomes" id="UP000035721"/>
    </source>
</evidence>
<evidence type="ECO:0000313" key="1">
    <source>
        <dbReference type="EMBL" id="CCH77461.1"/>
    </source>
</evidence>
<organism evidence="1 2">
    <name type="scientific">Nostocoides japonicum T1-X7</name>
    <dbReference type="NCBI Taxonomy" id="1194083"/>
    <lineage>
        <taxon>Bacteria</taxon>
        <taxon>Bacillati</taxon>
        <taxon>Actinomycetota</taxon>
        <taxon>Actinomycetes</taxon>
        <taxon>Micrococcales</taxon>
        <taxon>Intrasporangiaceae</taxon>
        <taxon>Nostocoides</taxon>
    </lineage>
</organism>